<gene>
    <name evidence="4" type="ORF">HCU67_14260</name>
</gene>
<dbReference type="InterPro" id="IPR006665">
    <property type="entry name" value="OmpA-like"/>
</dbReference>
<dbReference type="SUPFAM" id="SSF103088">
    <property type="entry name" value="OmpA-like"/>
    <property type="match status" value="1"/>
</dbReference>
<dbReference type="PANTHER" id="PTHR30329:SF21">
    <property type="entry name" value="LIPOPROTEIN YIAD-RELATED"/>
    <property type="match status" value="1"/>
</dbReference>
<dbReference type="PANTHER" id="PTHR30329">
    <property type="entry name" value="STATOR ELEMENT OF FLAGELLAR MOTOR COMPLEX"/>
    <property type="match status" value="1"/>
</dbReference>
<evidence type="ECO:0000313" key="4">
    <source>
        <dbReference type="EMBL" id="NKI33116.1"/>
    </source>
</evidence>
<feature type="signal peptide" evidence="2">
    <location>
        <begin position="1"/>
        <end position="22"/>
    </location>
</feature>
<dbReference type="InterPro" id="IPR036737">
    <property type="entry name" value="OmpA-like_sf"/>
</dbReference>
<evidence type="ECO:0000256" key="2">
    <source>
        <dbReference type="SAM" id="SignalP"/>
    </source>
</evidence>
<protein>
    <submittedName>
        <fullName evidence="4">OmpA family protein</fullName>
    </submittedName>
</protein>
<dbReference type="PROSITE" id="PS51123">
    <property type="entry name" value="OMPA_2"/>
    <property type="match status" value="1"/>
</dbReference>
<dbReference type="EMBL" id="JAAWWL010000002">
    <property type="protein sequence ID" value="NKI33116.1"/>
    <property type="molecule type" value="Genomic_DNA"/>
</dbReference>
<proteinExistence type="predicted"/>
<dbReference type="Pfam" id="PF00691">
    <property type="entry name" value="OmpA"/>
    <property type="match status" value="1"/>
</dbReference>
<reference evidence="4 5" key="1">
    <citation type="submission" date="2020-04" db="EMBL/GenBank/DDBJ databases">
        <authorList>
            <person name="Yoon J."/>
        </authorList>
    </citation>
    <scope>NUCLEOTIDE SEQUENCE [LARGE SCALE GENOMIC DNA]</scope>
    <source>
        <strain evidence="4 5">DJ-13</strain>
    </source>
</reference>
<sequence>MKQKTTLGILSLLLFCNHVFFAQNLITNPGFEEIQECDNCEKTLSFNLLDVSSPTSSSTDYFHSHLAKDNSAPNNFKGVQEPMEGNGYVGAYMYAMNDYREYLQLNTTKTLREKHPYKIRFKVSLAETSKLALKNLSIVLVNKKLNIPNSKVLTSSRLDLVEGLQFHEVAVTADKSMSDTEEWITLTAEFEAKGFENHILIGNFNSNIDTKLIKAPEQISTSDFAYYFIDDFDMEELPRINYEKDKIYVMERNPFEPKGYELDRAARASAEKIFKYLKENAEVQMKITGHSDGLGSPEYNKFISSLRARAVALYLKKMGISDDRIVWEGIGDTKPLGNGNVKSGGIANSRVEFVMTDYQEK</sequence>
<name>A0ABX1GVQ4_9FLAO</name>
<organism evidence="4 5">
    <name type="scientific">Croceivirga thetidis</name>
    <dbReference type="NCBI Taxonomy" id="2721623"/>
    <lineage>
        <taxon>Bacteria</taxon>
        <taxon>Pseudomonadati</taxon>
        <taxon>Bacteroidota</taxon>
        <taxon>Flavobacteriia</taxon>
        <taxon>Flavobacteriales</taxon>
        <taxon>Flavobacteriaceae</taxon>
        <taxon>Croceivirga</taxon>
    </lineage>
</organism>
<dbReference type="Proteomes" id="UP000718451">
    <property type="component" value="Unassembled WGS sequence"/>
</dbReference>
<dbReference type="RefSeq" id="WP_168553265.1">
    <property type="nucleotide sequence ID" value="NZ_JAAWWL010000002.1"/>
</dbReference>
<dbReference type="Gene3D" id="3.30.1330.60">
    <property type="entry name" value="OmpA-like domain"/>
    <property type="match status" value="1"/>
</dbReference>
<feature type="domain" description="OmpA-like" evidence="3">
    <location>
        <begin position="242"/>
        <end position="359"/>
    </location>
</feature>
<feature type="chain" id="PRO_5046993759" evidence="2">
    <location>
        <begin position="23"/>
        <end position="361"/>
    </location>
</feature>
<keyword evidence="5" id="KW-1185">Reference proteome</keyword>
<evidence type="ECO:0000313" key="5">
    <source>
        <dbReference type="Proteomes" id="UP000718451"/>
    </source>
</evidence>
<dbReference type="InterPro" id="IPR050330">
    <property type="entry name" value="Bact_OuterMem_StrucFunc"/>
</dbReference>
<evidence type="ECO:0000259" key="3">
    <source>
        <dbReference type="PROSITE" id="PS51123"/>
    </source>
</evidence>
<accession>A0ABX1GVQ4</accession>
<evidence type="ECO:0000256" key="1">
    <source>
        <dbReference type="PROSITE-ProRule" id="PRU00473"/>
    </source>
</evidence>
<comment type="caution">
    <text evidence="4">The sequence shown here is derived from an EMBL/GenBank/DDBJ whole genome shotgun (WGS) entry which is preliminary data.</text>
</comment>
<dbReference type="CDD" id="cd07185">
    <property type="entry name" value="OmpA_C-like"/>
    <property type="match status" value="1"/>
</dbReference>
<keyword evidence="2" id="KW-0732">Signal</keyword>
<keyword evidence="1" id="KW-0472">Membrane</keyword>